<evidence type="ECO:0008006" key="4">
    <source>
        <dbReference type="Google" id="ProtNLM"/>
    </source>
</evidence>
<dbReference type="AlphaFoldDB" id="A0A6J8DYP6"/>
<accession>A0A6J8DYP6</accession>
<feature type="transmembrane region" description="Helical" evidence="1">
    <location>
        <begin position="215"/>
        <end position="236"/>
    </location>
</feature>
<keyword evidence="3" id="KW-1185">Reference proteome</keyword>
<evidence type="ECO:0000256" key="1">
    <source>
        <dbReference type="SAM" id="Phobius"/>
    </source>
</evidence>
<dbReference type="EMBL" id="CACVKT020008009">
    <property type="protein sequence ID" value="CAC5412425.1"/>
    <property type="molecule type" value="Genomic_DNA"/>
</dbReference>
<keyword evidence="1" id="KW-1133">Transmembrane helix</keyword>
<evidence type="ECO:0000313" key="2">
    <source>
        <dbReference type="EMBL" id="CAC5412425.1"/>
    </source>
</evidence>
<evidence type="ECO:0000313" key="3">
    <source>
        <dbReference type="Proteomes" id="UP000507470"/>
    </source>
</evidence>
<protein>
    <recommendedName>
        <fullName evidence="4">Ig-like domain-containing protein</fullName>
    </recommendedName>
</protein>
<dbReference type="OrthoDB" id="10618519at2759"/>
<gene>
    <name evidence="2" type="ORF">MCOR_45400</name>
</gene>
<organism evidence="2 3">
    <name type="scientific">Mytilus coruscus</name>
    <name type="common">Sea mussel</name>
    <dbReference type="NCBI Taxonomy" id="42192"/>
    <lineage>
        <taxon>Eukaryota</taxon>
        <taxon>Metazoa</taxon>
        <taxon>Spiralia</taxon>
        <taxon>Lophotrochozoa</taxon>
        <taxon>Mollusca</taxon>
        <taxon>Bivalvia</taxon>
        <taxon>Autobranchia</taxon>
        <taxon>Pteriomorphia</taxon>
        <taxon>Mytilida</taxon>
        <taxon>Mytiloidea</taxon>
        <taxon>Mytilidae</taxon>
        <taxon>Mytilinae</taxon>
        <taxon>Mytilus</taxon>
    </lineage>
</organism>
<keyword evidence="1" id="KW-0472">Membrane</keyword>
<sequence length="264" mass="30288">MIGSSAEKIEWIVLNATIVFNEDLFLMCIIENETGLLSNTRKWKVENTLIMFNGHSSNESKYEEQIASDGFMLIIKKLNVEDVNKQYSCSYEFETFTNILLVNGSSYAMYPTDESLKTSKNSTERDLTIYLIFTEVYPMPECNITTQNNDTPISTMLSAKKKLFYEVVVLFNFHLPPSITTDSVQMECKIGHLMIQVPIQESAPCKPKEENKQNVFFVLFVISLGINVFLLPGYLCSKHVRKKCRKLMQSNSYNLMKQEQEAGK</sequence>
<reference evidence="2 3" key="1">
    <citation type="submission" date="2020-06" db="EMBL/GenBank/DDBJ databases">
        <authorList>
            <person name="Li R."/>
            <person name="Bekaert M."/>
        </authorList>
    </citation>
    <scope>NUCLEOTIDE SEQUENCE [LARGE SCALE GENOMIC DNA]</scope>
    <source>
        <strain evidence="3">wild</strain>
    </source>
</reference>
<keyword evidence="1" id="KW-0812">Transmembrane</keyword>
<proteinExistence type="predicted"/>
<dbReference type="Proteomes" id="UP000507470">
    <property type="component" value="Unassembled WGS sequence"/>
</dbReference>
<name>A0A6J8DYP6_MYTCO</name>